<dbReference type="EMBL" id="JACIHP010000002">
    <property type="protein sequence ID" value="MBB4491429.1"/>
    <property type="molecule type" value="Genomic_DNA"/>
</dbReference>
<comment type="caution">
    <text evidence="1">The sequence shown here is derived from an EMBL/GenBank/DDBJ whole genome shotgun (WGS) entry which is preliminary data.</text>
</comment>
<dbReference type="Proteomes" id="UP000534590">
    <property type="component" value="Unassembled WGS sequence"/>
</dbReference>
<organism evidence="1 2">
    <name type="scientific">Agrobacterium radiobacter</name>
    <dbReference type="NCBI Taxonomy" id="362"/>
    <lineage>
        <taxon>Bacteria</taxon>
        <taxon>Pseudomonadati</taxon>
        <taxon>Pseudomonadota</taxon>
        <taxon>Alphaproteobacteria</taxon>
        <taxon>Hyphomicrobiales</taxon>
        <taxon>Rhizobiaceae</taxon>
        <taxon>Rhizobium/Agrobacterium group</taxon>
        <taxon>Agrobacterium</taxon>
        <taxon>Agrobacterium tumefaciens complex</taxon>
    </lineage>
</organism>
<protein>
    <submittedName>
        <fullName evidence="1">Nucleotidyltransferase</fullName>
    </submittedName>
</protein>
<dbReference type="RefSeq" id="WP_167855821.1">
    <property type="nucleotide sequence ID" value="NZ_JACIGN010000002.1"/>
</dbReference>
<gene>
    <name evidence="1" type="ORF">GGE40_003260</name>
</gene>
<name>A0ABR6J911_AGRRD</name>
<proteinExistence type="predicted"/>
<sequence>MEKGIRIEIEGGEGLMAWISKEAFRDELRAAPAHDFYQQMIFSNEAYVFSLGQDQPAASRSYDKFKERVSSHFDVSRHNVCLIGSGKTGYSLAPQKNFKLYNSESDIDVVIVSPHRFDRLWNLYVRLHYFEAGFKSKTVQYDVFRQFVSFKQLPETNAELLSIEKQLGPLRRELEREFYISSEINFRIYHNWEAVELYHIHGIQKIKRELEQGEIA</sequence>
<evidence type="ECO:0000313" key="1">
    <source>
        <dbReference type="EMBL" id="MBB4491429.1"/>
    </source>
</evidence>
<reference evidence="1 2" key="1">
    <citation type="submission" date="2020-08" db="EMBL/GenBank/DDBJ databases">
        <title>Genomic Encyclopedia of Type Strains, Phase IV (KMG-V): Genome sequencing to study the core and pangenomes of soil and plant-associated prokaryotes.</title>
        <authorList>
            <person name="Whitman W."/>
        </authorList>
    </citation>
    <scope>NUCLEOTIDE SEQUENCE [LARGE SCALE GENOMIC DNA]</scope>
    <source>
        <strain evidence="1 2">SEMIA 461</strain>
    </source>
</reference>
<evidence type="ECO:0000313" key="2">
    <source>
        <dbReference type="Proteomes" id="UP000534590"/>
    </source>
</evidence>
<keyword evidence="2" id="KW-1185">Reference proteome</keyword>
<accession>A0ABR6J911</accession>